<dbReference type="AlphaFoldDB" id="A0A841SX68"/>
<keyword evidence="2" id="KW-1185">Reference proteome</keyword>
<comment type="caution">
    <text evidence="1">The sequence shown here is derived from an EMBL/GenBank/DDBJ whole genome shotgun (WGS) entry which is preliminary data.</text>
</comment>
<dbReference type="Proteomes" id="UP000535838">
    <property type="component" value="Unassembled WGS sequence"/>
</dbReference>
<organism evidence="1 2">
    <name type="scientific">Cohnella thailandensis</name>
    <dbReference type="NCBI Taxonomy" id="557557"/>
    <lineage>
        <taxon>Bacteria</taxon>
        <taxon>Bacillati</taxon>
        <taxon>Bacillota</taxon>
        <taxon>Bacilli</taxon>
        <taxon>Bacillales</taxon>
        <taxon>Paenibacillaceae</taxon>
        <taxon>Cohnella</taxon>
    </lineage>
</organism>
<reference evidence="1 2" key="1">
    <citation type="submission" date="2020-08" db="EMBL/GenBank/DDBJ databases">
        <title>Cohnella phylogeny.</title>
        <authorList>
            <person name="Dunlap C."/>
        </authorList>
    </citation>
    <scope>NUCLEOTIDE SEQUENCE [LARGE SCALE GENOMIC DNA]</scope>
    <source>
        <strain evidence="1 2">DSM 25241</strain>
    </source>
</reference>
<sequence>MDAFTVRRIEKILQWYIGQKIPLRMRSSVRLAYEWEGTNLTLCEERPDQRYREWIGLPIVQFRFLQDKWHVYAISKKGTWESPATIKPHEDFERQLELVELDREGIFWTA</sequence>
<dbReference type="EMBL" id="JACJVQ010000004">
    <property type="protein sequence ID" value="MBB6633341.1"/>
    <property type="molecule type" value="Genomic_DNA"/>
</dbReference>
<evidence type="ECO:0000313" key="1">
    <source>
        <dbReference type="EMBL" id="MBB6633341.1"/>
    </source>
</evidence>
<dbReference type="InterPro" id="IPR021388">
    <property type="entry name" value="DUF3024"/>
</dbReference>
<proteinExistence type="predicted"/>
<dbReference type="RefSeq" id="WP_185118585.1">
    <property type="nucleotide sequence ID" value="NZ_JACJVQ010000004.1"/>
</dbReference>
<gene>
    <name evidence="1" type="ORF">H7B67_04400</name>
</gene>
<accession>A0A841SX68</accession>
<protein>
    <submittedName>
        <fullName evidence="1">DUF3024 domain-containing protein</fullName>
    </submittedName>
</protein>
<evidence type="ECO:0000313" key="2">
    <source>
        <dbReference type="Proteomes" id="UP000535838"/>
    </source>
</evidence>
<dbReference type="Pfam" id="PF11225">
    <property type="entry name" value="DUF3024"/>
    <property type="match status" value="1"/>
</dbReference>
<name>A0A841SX68_9BACL</name>